<feature type="domain" description="PAC" evidence="11">
    <location>
        <begin position="565"/>
        <end position="617"/>
    </location>
</feature>
<keyword evidence="8" id="KW-0175">Coiled coil</keyword>
<protein>
    <recommendedName>
        <fullName evidence="2">cyclic-guanylate-specific phosphodiesterase</fullName>
        <ecNumber evidence="2">3.1.4.52</ecNumber>
    </recommendedName>
</protein>
<dbReference type="InterPro" id="IPR029016">
    <property type="entry name" value="GAF-like_dom_sf"/>
</dbReference>
<dbReference type="InterPro" id="IPR001789">
    <property type="entry name" value="Sig_transdc_resp-reg_receiver"/>
</dbReference>
<dbReference type="InterPro" id="IPR000160">
    <property type="entry name" value="GGDEF_dom"/>
</dbReference>
<evidence type="ECO:0000259" key="12">
    <source>
        <dbReference type="PROSITE" id="PS50883"/>
    </source>
</evidence>
<dbReference type="Pfam" id="PF13185">
    <property type="entry name" value="GAF_2"/>
    <property type="match status" value="1"/>
</dbReference>
<dbReference type="Pfam" id="PF08448">
    <property type="entry name" value="PAS_4"/>
    <property type="match status" value="1"/>
</dbReference>
<dbReference type="SUPFAM" id="SSF141868">
    <property type="entry name" value="EAL domain-like"/>
    <property type="match status" value="1"/>
</dbReference>
<feature type="domain" description="PAS" evidence="10">
    <location>
        <begin position="185"/>
        <end position="258"/>
    </location>
</feature>
<keyword evidence="7" id="KW-0597">Phosphoprotein</keyword>
<dbReference type="PROSITE" id="PS50887">
    <property type="entry name" value="GGDEF"/>
    <property type="match status" value="1"/>
</dbReference>
<dbReference type="SMART" id="SM00448">
    <property type="entry name" value="REC"/>
    <property type="match status" value="1"/>
</dbReference>
<dbReference type="GO" id="GO:0000160">
    <property type="term" value="P:phosphorelay signal transduction system"/>
    <property type="evidence" value="ECO:0007669"/>
    <property type="project" value="InterPro"/>
</dbReference>
<evidence type="ECO:0000256" key="2">
    <source>
        <dbReference type="ARBA" id="ARBA00012282"/>
    </source>
</evidence>
<dbReference type="CDD" id="cd01948">
    <property type="entry name" value="EAL"/>
    <property type="match status" value="1"/>
</dbReference>
<dbReference type="OrthoDB" id="6168558at2"/>
<evidence type="ECO:0000256" key="5">
    <source>
        <dbReference type="ARBA" id="ARBA00022777"/>
    </source>
</evidence>
<dbReference type="SMART" id="SM00065">
    <property type="entry name" value="GAF"/>
    <property type="match status" value="1"/>
</dbReference>
<evidence type="ECO:0000256" key="8">
    <source>
        <dbReference type="SAM" id="Coils"/>
    </source>
</evidence>
<feature type="domain" description="EAL" evidence="12">
    <location>
        <begin position="796"/>
        <end position="1050"/>
    </location>
</feature>
<dbReference type="InterPro" id="IPR052155">
    <property type="entry name" value="Biofilm_reg_signaling"/>
</dbReference>
<dbReference type="PROSITE" id="PS50883">
    <property type="entry name" value="EAL"/>
    <property type="match status" value="1"/>
</dbReference>
<dbReference type="SUPFAM" id="SSF52172">
    <property type="entry name" value="CheY-like"/>
    <property type="match status" value="1"/>
</dbReference>
<evidence type="ECO:0000259" key="13">
    <source>
        <dbReference type="PROSITE" id="PS50887"/>
    </source>
</evidence>
<feature type="domain" description="Response regulatory" evidence="9">
    <location>
        <begin position="18"/>
        <end position="134"/>
    </location>
</feature>
<dbReference type="InterPro" id="IPR029787">
    <property type="entry name" value="Nucleotide_cyclase"/>
</dbReference>
<dbReference type="InterPro" id="IPR035919">
    <property type="entry name" value="EAL_sf"/>
</dbReference>
<dbReference type="CDD" id="cd19920">
    <property type="entry name" value="REC_PA4781-like"/>
    <property type="match status" value="1"/>
</dbReference>
<feature type="domain" description="PAS" evidence="10">
    <location>
        <begin position="490"/>
        <end position="536"/>
    </location>
</feature>
<dbReference type="Pfam" id="PF00990">
    <property type="entry name" value="GGDEF"/>
    <property type="match status" value="1"/>
</dbReference>
<dbReference type="Pfam" id="PF00563">
    <property type="entry name" value="EAL"/>
    <property type="match status" value="1"/>
</dbReference>
<feature type="modified residue" description="4-aspartylphosphate" evidence="7">
    <location>
        <position position="67"/>
    </location>
</feature>
<evidence type="ECO:0000256" key="1">
    <source>
        <dbReference type="ARBA" id="ARBA00001946"/>
    </source>
</evidence>
<evidence type="ECO:0000256" key="6">
    <source>
        <dbReference type="ARBA" id="ARBA00051114"/>
    </source>
</evidence>
<dbReference type="InterPro" id="IPR011006">
    <property type="entry name" value="CheY-like_superfamily"/>
</dbReference>
<dbReference type="PROSITE" id="PS50110">
    <property type="entry name" value="RESPONSE_REGULATORY"/>
    <property type="match status" value="1"/>
</dbReference>
<dbReference type="NCBIfam" id="TIGR00254">
    <property type="entry name" value="GGDEF"/>
    <property type="match status" value="1"/>
</dbReference>
<comment type="cofactor">
    <cofactor evidence="1">
        <name>Mg(2+)</name>
        <dbReference type="ChEBI" id="CHEBI:18420"/>
    </cofactor>
</comment>
<feature type="domain" description="GGDEF" evidence="13">
    <location>
        <begin position="649"/>
        <end position="787"/>
    </location>
</feature>
<dbReference type="InterPro" id="IPR001633">
    <property type="entry name" value="EAL_dom"/>
</dbReference>
<dbReference type="InterPro" id="IPR043128">
    <property type="entry name" value="Rev_trsase/Diguanyl_cyclase"/>
</dbReference>
<reference evidence="15" key="1">
    <citation type="submission" date="2016-10" db="EMBL/GenBank/DDBJ databases">
        <authorList>
            <person name="Varghese N."/>
            <person name="Submissions S."/>
        </authorList>
    </citation>
    <scope>NUCLEOTIDE SEQUENCE [LARGE SCALE GENOMIC DNA]</scope>
    <source>
        <strain evidence="15">DSM 18887</strain>
    </source>
</reference>
<evidence type="ECO:0000256" key="3">
    <source>
        <dbReference type="ARBA" id="ARBA00022636"/>
    </source>
</evidence>
<sequence length="1057" mass="119478">MNEPDQYSDDLFDPVDHAILIIDDIPANLSLVAENLSATGFQIKVAINGESGLKIAMDHPPTLILLDVHLPDLDGFEICRRLKADDRTREIPVIFMTAADQTESKILGFDVGGVDYITKPVNHQEVLARVSMQIRFKELTRRLKDAKQNLECRIQERTSELAQANEYLKKEISEREKIQVALIRSEQEYRNLSDNSPDSIARYDHQCHAIYCNPALSKALGLSEEEILGKSPAEITNYSKSRKILEFESKLRQVLQNGQPAEMELTIRHTDGEPRNQFVRFAAEHDPFGNIVSVLAIGRDITQRKKDEAALKHLNRELRAISDCNQVLVRAENEQQLLDDICHIICNEAGYFLAWVGLQADSSTHTIRPVASAGPGTQQGYIERLQESWTNHDHGLSGATLRSGEITCVNDFVTDSKGHPWLNIAAEFGYESSIALPLKDENQHTFGVLNIYSTEKNAFIEEEQRLLSELAEDLAFGIVTLRRRIEHNRAEEQIRIAATAFEAQEGIIITDAQKRILRVNAAFTEISGFTSEEAVGSTPNILKSDYHDCAYFQSMWDSIIREGAWQDEIWNRRKNGEVFPGWLNITAVKNLCGDITHYVGTLTDITERKQAAAEIEHLAYHDPLTLLPNRRLLLDRLDQALSAGNRSQHKGALLLIDLDNFKTLNDTRGHDAGDQLLIDVARRLMTCVRKGDTVARFGGDEFMILLKNLSSDLQEAAEQSRRIGEKILHELHLPYTIEGQKQHMTTSLGITLFSDAENSAHDLIKQTDIAMYQAKADGRNTLCFFDPEMQATVIERATLEAALRYAIEDQQFIVHYQPQIDKRSNIIGAELLLRWKHPERGMVRPDEFIPLAEETGLILKVGRWVLETACKQLKVWADQPYFQNLNLAVNVSQCQFREDDFTDQVRQILEETGAPPKRLKLELTESLLIDDIECSINKMHSLRALGVEFSLDDFGTGYSSLSYLTQLPLEQLKIDRSFISTLPDSHNDAVVVQTIITMAQSLKLSVIAEGVENEAQKQFLEQHGCTNYQGYLFSKPITVTEFDAFVATHIPLHPHQN</sequence>
<dbReference type="GO" id="GO:0071732">
    <property type="term" value="P:cellular response to nitric oxide"/>
    <property type="evidence" value="ECO:0007669"/>
    <property type="project" value="UniProtKB-ARBA"/>
</dbReference>
<dbReference type="Pfam" id="PF00072">
    <property type="entry name" value="Response_reg"/>
    <property type="match status" value="1"/>
</dbReference>
<dbReference type="AlphaFoldDB" id="A0A1H9JFC0"/>
<evidence type="ECO:0000259" key="9">
    <source>
        <dbReference type="PROSITE" id="PS50110"/>
    </source>
</evidence>
<dbReference type="Pfam" id="PF13426">
    <property type="entry name" value="PAS_9"/>
    <property type="match status" value="1"/>
</dbReference>
<dbReference type="SUPFAM" id="SSF55781">
    <property type="entry name" value="GAF domain-like"/>
    <property type="match status" value="1"/>
</dbReference>
<dbReference type="FunFam" id="3.20.20.450:FF:000001">
    <property type="entry name" value="Cyclic di-GMP phosphodiesterase yahA"/>
    <property type="match status" value="1"/>
</dbReference>
<keyword evidence="15" id="KW-1185">Reference proteome</keyword>
<dbReference type="CDD" id="cd00130">
    <property type="entry name" value="PAS"/>
    <property type="match status" value="2"/>
</dbReference>
<dbReference type="PANTHER" id="PTHR44757:SF2">
    <property type="entry name" value="BIOFILM ARCHITECTURE MAINTENANCE PROTEIN MBAA"/>
    <property type="match status" value="1"/>
</dbReference>
<dbReference type="PROSITE" id="PS50113">
    <property type="entry name" value="PAC"/>
    <property type="match status" value="2"/>
</dbReference>
<dbReference type="RefSeq" id="WP_091359857.1">
    <property type="nucleotide sequence ID" value="NZ_AP025284.1"/>
</dbReference>
<dbReference type="SMART" id="SM00052">
    <property type="entry name" value="EAL"/>
    <property type="match status" value="1"/>
</dbReference>
<dbReference type="SUPFAM" id="SSF55785">
    <property type="entry name" value="PYP-like sensor domain (PAS domain)"/>
    <property type="match status" value="2"/>
</dbReference>
<dbReference type="STRING" id="355243.SAMN03080615_02967"/>
<dbReference type="PANTHER" id="PTHR44757">
    <property type="entry name" value="DIGUANYLATE CYCLASE DGCP"/>
    <property type="match status" value="1"/>
</dbReference>
<gene>
    <name evidence="14" type="ORF">SAMN03080615_02967</name>
</gene>
<evidence type="ECO:0000313" key="14">
    <source>
        <dbReference type="EMBL" id="SEQ85520.1"/>
    </source>
</evidence>
<evidence type="ECO:0000259" key="11">
    <source>
        <dbReference type="PROSITE" id="PS50113"/>
    </source>
</evidence>
<dbReference type="InterPro" id="IPR000014">
    <property type="entry name" value="PAS"/>
</dbReference>
<dbReference type="InterPro" id="IPR000700">
    <property type="entry name" value="PAS-assoc_C"/>
</dbReference>
<dbReference type="FunFam" id="3.30.70.270:FF:000001">
    <property type="entry name" value="Diguanylate cyclase domain protein"/>
    <property type="match status" value="1"/>
</dbReference>
<dbReference type="InterPro" id="IPR013656">
    <property type="entry name" value="PAS_4"/>
</dbReference>
<evidence type="ECO:0000313" key="15">
    <source>
        <dbReference type="Proteomes" id="UP000198749"/>
    </source>
</evidence>
<dbReference type="SUPFAM" id="SSF55073">
    <property type="entry name" value="Nucleotide cyclase"/>
    <property type="match status" value="1"/>
</dbReference>
<accession>A0A1H9JFC0</accession>
<evidence type="ECO:0000256" key="4">
    <source>
        <dbReference type="ARBA" id="ARBA00022679"/>
    </source>
</evidence>
<dbReference type="SMART" id="SM00086">
    <property type="entry name" value="PAC"/>
    <property type="match status" value="2"/>
</dbReference>
<dbReference type="GO" id="GO:0016301">
    <property type="term" value="F:kinase activity"/>
    <property type="evidence" value="ECO:0007669"/>
    <property type="project" value="UniProtKB-KW"/>
</dbReference>
<keyword evidence="5" id="KW-0418">Kinase</keyword>
<keyword evidence="3" id="KW-0973">c-di-GMP</keyword>
<dbReference type="SMART" id="SM00267">
    <property type="entry name" value="GGDEF"/>
    <property type="match status" value="1"/>
</dbReference>
<keyword evidence="4" id="KW-0808">Transferase</keyword>
<name>A0A1H9JFC0_9GAMM</name>
<dbReference type="InterPro" id="IPR001610">
    <property type="entry name" value="PAC"/>
</dbReference>
<proteinExistence type="predicted"/>
<dbReference type="Proteomes" id="UP000198749">
    <property type="component" value="Unassembled WGS sequence"/>
</dbReference>
<feature type="domain" description="PAC" evidence="11">
    <location>
        <begin position="261"/>
        <end position="313"/>
    </location>
</feature>
<dbReference type="PROSITE" id="PS50112">
    <property type="entry name" value="PAS"/>
    <property type="match status" value="2"/>
</dbReference>
<organism evidence="14 15">
    <name type="scientific">Amphritea atlantica</name>
    <dbReference type="NCBI Taxonomy" id="355243"/>
    <lineage>
        <taxon>Bacteria</taxon>
        <taxon>Pseudomonadati</taxon>
        <taxon>Pseudomonadota</taxon>
        <taxon>Gammaproteobacteria</taxon>
        <taxon>Oceanospirillales</taxon>
        <taxon>Oceanospirillaceae</taxon>
        <taxon>Amphritea</taxon>
    </lineage>
</organism>
<dbReference type="SMART" id="SM00091">
    <property type="entry name" value="PAS"/>
    <property type="match status" value="2"/>
</dbReference>
<dbReference type="NCBIfam" id="TIGR00229">
    <property type="entry name" value="sensory_box"/>
    <property type="match status" value="2"/>
</dbReference>
<dbReference type="InterPro" id="IPR035965">
    <property type="entry name" value="PAS-like_dom_sf"/>
</dbReference>
<evidence type="ECO:0000259" key="10">
    <source>
        <dbReference type="PROSITE" id="PS50112"/>
    </source>
</evidence>
<comment type="catalytic activity">
    <reaction evidence="6">
        <text>3',3'-c-di-GMP + H2O = 5'-phosphoguanylyl(3'-&gt;5')guanosine + H(+)</text>
        <dbReference type="Rhea" id="RHEA:24902"/>
        <dbReference type="ChEBI" id="CHEBI:15377"/>
        <dbReference type="ChEBI" id="CHEBI:15378"/>
        <dbReference type="ChEBI" id="CHEBI:58754"/>
        <dbReference type="ChEBI" id="CHEBI:58805"/>
        <dbReference type="EC" id="3.1.4.52"/>
    </reaction>
    <physiologicalReaction direction="left-to-right" evidence="6">
        <dbReference type="Rhea" id="RHEA:24903"/>
    </physiologicalReaction>
</comment>
<dbReference type="Gene3D" id="3.40.50.2300">
    <property type="match status" value="1"/>
</dbReference>
<dbReference type="Gene3D" id="3.30.70.270">
    <property type="match status" value="1"/>
</dbReference>
<dbReference type="CDD" id="cd01949">
    <property type="entry name" value="GGDEF"/>
    <property type="match status" value="1"/>
</dbReference>
<dbReference type="Gene3D" id="3.20.20.450">
    <property type="entry name" value="EAL domain"/>
    <property type="match status" value="1"/>
</dbReference>
<evidence type="ECO:0000256" key="7">
    <source>
        <dbReference type="PROSITE-ProRule" id="PRU00169"/>
    </source>
</evidence>
<dbReference type="Gene3D" id="3.30.450.20">
    <property type="entry name" value="PAS domain"/>
    <property type="match status" value="2"/>
</dbReference>
<feature type="coiled-coil region" evidence="8">
    <location>
        <begin position="129"/>
        <end position="195"/>
    </location>
</feature>
<dbReference type="InterPro" id="IPR003018">
    <property type="entry name" value="GAF"/>
</dbReference>
<dbReference type="Gene3D" id="3.30.450.40">
    <property type="match status" value="1"/>
</dbReference>
<dbReference type="GO" id="GO:0071111">
    <property type="term" value="F:cyclic-guanylate-specific phosphodiesterase activity"/>
    <property type="evidence" value="ECO:0007669"/>
    <property type="project" value="UniProtKB-EC"/>
</dbReference>
<dbReference type="EC" id="3.1.4.52" evidence="2"/>
<dbReference type="EMBL" id="FOGB01000009">
    <property type="protein sequence ID" value="SEQ85520.1"/>
    <property type="molecule type" value="Genomic_DNA"/>
</dbReference>